<proteinExistence type="predicted"/>
<dbReference type="AlphaFoldDB" id="A0A2P2L9T4"/>
<reference evidence="1" key="1">
    <citation type="submission" date="2018-02" db="EMBL/GenBank/DDBJ databases">
        <title>Rhizophora mucronata_Transcriptome.</title>
        <authorList>
            <person name="Meera S.P."/>
            <person name="Sreeshan A."/>
            <person name="Augustine A."/>
        </authorList>
    </citation>
    <scope>NUCLEOTIDE SEQUENCE</scope>
    <source>
        <tissue evidence="1">Leaf</tissue>
    </source>
</reference>
<sequence>MTLHSLTRNPKIFYYTVINRCQYNIYWPSLTKFSYSQHALQLIHEYNYNSILH</sequence>
<evidence type="ECO:0000313" key="1">
    <source>
        <dbReference type="EMBL" id="MBX14732.1"/>
    </source>
</evidence>
<accession>A0A2P2L9T4</accession>
<name>A0A2P2L9T4_RHIMU</name>
<protein>
    <submittedName>
        <fullName evidence="1">Uncharacterized protein</fullName>
    </submittedName>
</protein>
<organism evidence="1">
    <name type="scientific">Rhizophora mucronata</name>
    <name type="common">Asiatic mangrove</name>
    <dbReference type="NCBI Taxonomy" id="61149"/>
    <lineage>
        <taxon>Eukaryota</taxon>
        <taxon>Viridiplantae</taxon>
        <taxon>Streptophyta</taxon>
        <taxon>Embryophyta</taxon>
        <taxon>Tracheophyta</taxon>
        <taxon>Spermatophyta</taxon>
        <taxon>Magnoliopsida</taxon>
        <taxon>eudicotyledons</taxon>
        <taxon>Gunneridae</taxon>
        <taxon>Pentapetalae</taxon>
        <taxon>rosids</taxon>
        <taxon>fabids</taxon>
        <taxon>Malpighiales</taxon>
        <taxon>Rhizophoraceae</taxon>
        <taxon>Rhizophora</taxon>
    </lineage>
</organism>
<dbReference type="EMBL" id="GGEC01034248">
    <property type="protein sequence ID" value="MBX14732.1"/>
    <property type="molecule type" value="Transcribed_RNA"/>
</dbReference>